<evidence type="ECO:0000256" key="2">
    <source>
        <dbReference type="SAM" id="SignalP"/>
    </source>
</evidence>
<evidence type="ECO:0000313" key="5">
    <source>
        <dbReference type="Proteomes" id="UP000740413"/>
    </source>
</evidence>
<feature type="domain" description="Outer membrane protein beta-barrel" evidence="3">
    <location>
        <begin position="12"/>
        <end position="196"/>
    </location>
</feature>
<name>A0ABS5WAI7_9FLAO</name>
<keyword evidence="1 2" id="KW-0732">Signal</keyword>
<comment type="caution">
    <text evidence="4">The sequence shown here is derived from an EMBL/GenBank/DDBJ whole genome shotgun (WGS) entry which is preliminary data.</text>
</comment>
<dbReference type="InterPro" id="IPR011250">
    <property type="entry name" value="OMP/PagP_B-barrel"/>
</dbReference>
<evidence type="ECO:0000256" key="1">
    <source>
        <dbReference type="ARBA" id="ARBA00022729"/>
    </source>
</evidence>
<dbReference type="Gene3D" id="2.40.160.20">
    <property type="match status" value="1"/>
</dbReference>
<dbReference type="EMBL" id="JACATN010000001">
    <property type="protein sequence ID" value="MBT2160427.1"/>
    <property type="molecule type" value="Genomic_DNA"/>
</dbReference>
<keyword evidence="5" id="KW-1185">Reference proteome</keyword>
<dbReference type="InterPro" id="IPR027385">
    <property type="entry name" value="Beta-barrel_OMP"/>
</dbReference>
<accession>A0ABS5WAI7</accession>
<evidence type="ECO:0000259" key="3">
    <source>
        <dbReference type="Pfam" id="PF13505"/>
    </source>
</evidence>
<protein>
    <submittedName>
        <fullName evidence="4">Porin family protein</fullName>
    </submittedName>
</protein>
<proteinExistence type="predicted"/>
<evidence type="ECO:0000313" key="4">
    <source>
        <dbReference type="EMBL" id="MBT2160427.1"/>
    </source>
</evidence>
<gene>
    <name evidence="4" type="ORF">HW347_04070</name>
</gene>
<reference evidence="5" key="2">
    <citation type="submission" date="2023-07" db="EMBL/GenBank/DDBJ databases">
        <title>Zobellia barbeyronii sp. nov., a new marine flavobacterium, isolated from green and red algae.</title>
        <authorList>
            <person name="Nedashkovskaya O.I."/>
            <person name="Otstavnykh N."/>
            <person name="Zhukova N."/>
            <person name="Guzev K."/>
            <person name="Chausova V."/>
            <person name="Tekutyeva L."/>
            <person name="Mikhailov V."/>
            <person name="Isaeva M."/>
        </authorList>
    </citation>
    <scope>NUCLEOTIDE SEQUENCE [LARGE SCALE GENOMIC DNA]</scope>
    <source>
        <strain evidence="5">KMM 6746</strain>
    </source>
</reference>
<dbReference type="Proteomes" id="UP000740413">
    <property type="component" value="Unassembled WGS sequence"/>
</dbReference>
<organism evidence="4 5">
    <name type="scientific">Zobellia barbeyronii</name>
    <dbReference type="NCBI Taxonomy" id="2748009"/>
    <lineage>
        <taxon>Bacteria</taxon>
        <taxon>Pseudomonadati</taxon>
        <taxon>Bacteroidota</taxon>
        <taxon>Flavobacteriia</taxon>
        <taxon>Flavobacteriales</taxon>
        <taxon>Flavobacteriaceae</taxon>
        <taxon>Zobellia</taxon>
    </lineage>
</organism>
<feature type="signal peptide" evidence="2">
    <location>
        <begin position="1"/>
        <end position="21"/>
    </location>
</feature>
<dbReference type="Pfam" id="PF13505">
    <property type="entry name" value="OMP_b-brl"/>
    <property type="match status" value="1"/>
</dbReference>
<feature type="chain" id="PRO_5046386310" evidence="2">
    <location>
        <begin position="22"/>
        <end position="196"/>
    </location>
</feature>
<dbReference type="SUPFAM" id="SSF56925">
    <property type="entry name" value="OMPA-like"/>
    <property type="match status" value="1"/>
</dbReference>
<reference evidence="4 5" key="1">
    <citation type="submission" date="2020-06" db="EMBL/GenBank/DDBJ databases">
        <authorList>
            <person name="Isaeva M.P."/>
            <person name="Chernysheva N.Y."/>
        </authorList>
    </citation>
    <scope>NUCLEOTIDE SEQUENCE [LARGE SCALE GENOMIC DNA]</scope>
    <source>
        <strain evidence="4 5">KMM 6746</strain>
    </source>
</reference>
<dbReference type="RefSeq" id="WP_214610645.1">
    <property type="nucleotide sequence ID" value="NZ_JACATN010000001.1"/>
</dbReference>
<sequence length="196" mass="22261">MKKIYFLSVSLFFFLTVGLFAQDQKWSVEANYPLTVGDELGNDAPGILDVGVKYRFLDFNIVKIGAGINAGIFKEETQNYSEPVVDIKETHWLIQPKVFAEFTIPGIQKLHPSVGLGYTFLQSKYKGIFPGAPDKTSTNLGGVSLNLGLSYDITKRFFIQAQYDYTRITDNREFEGQKYKFKQNLGYLKFGVGFRF</sequence>